<name>A0A195CCZ1_9HYME</name>
<dbReference type="SUPFAM" id="SSF57625">
    <property type="entry name" value="Invertebrate chitin-binding proteins"/>
    <property type="match status" value="1"/>
</dbReference>
<dbReference type="Pfam" id="PF01607">
    <property type="entry name" value="CBM_14"/>
    <property type="match status" value="1"/>
</dbReference>
<dbReference type="SMART" id="SM00494">
    <property type="entry name" value="ChtBD2"/>
    <property type="match status" value="1"/>
</dbReference>
<dbReference type="KEGG" id="ccoa:108777300"/>
<evidence type="ECO:0000256" key="2">
    <source>
        <dbReference type="SAM" id="SignalP"/>
    </source>
</evidence>
<evidence type="ECO:0000256" key="1">
    <source>
        <dbReference type="SAM" id="MobiDB-lite"/>
    </source>
</evidence>
<feature type="signal peptide" evidence="2">
    <location>
        <begin position="1"/>
        <end position="20"/>
    </location>
</feature>
<dbReference type="PANTHER" id="PTHR22933:SF43">
    <property type="entry name" value="LP10131P"/>
    <property type="match status" value="1"/>
</dbReference>
<protein>
    <recommendedName>
        <fullName evidence="3">Chitin-binding type-2 domain-containing protein</fullName>
    </recommendedName>
</protein>
<feature type="chain" id="PRO_5008269945" description="Chitin-binding type-2 domain-containing protein" evidence="2">
    <location>
        <begin position="21"/>
        <end position="182"/>
    </location>
</feature>
<keyword evidence="5" id="KW-1185">Reference proteome</keyword>
<dbReference type="PANTHER" id="PTHR22933">
    <property type="entry name" value="FI18007P1-RELATED"/>
    <property type="match status" value="1"/>
</dbReference>
<dbReference type="GO" id="GO:0005576">
    <property type="term" value="C:extracellular region"/>
    <property type="evidence" value="ECO:0007669"/>
    <property type="project" value="InterPro"/>
</dbReference>
<feature type="compositionally biased region" description="Basic and acidic residues" evidence="1">
    <location>
        <begin position="173"/>
        <end position="182"/>
    </location>
</feature>
<dbReference type="STRING" id="456900.A0A195CCZ1"/>
<organism evidence="4 5">
    <name type="scientific">Cyphomyrmex costatus</name>
    <dbReference type="NCBI Taxonomy" id="456900"/>
    <lineage>
        <taxon>Eukaryota</taxon>
        <taxon>Metazoa</taxon>
        <taxon>Ecdysozoa</taxon>
        <taxon>Arthropoda</taxon>
        <taxon>Hexapoda</taxon>
        <taxon>Insecta</taxon>
        <taxon>Pterygota</taxon>
        <taxon>Neoptera</taxon>
        <taxon>Endopterygota</taxon>
        <taxon>Hymenoptera</taxon>
        <taxon>Apocrita</taxon>
        <taxon>Aculeata</taxon>
        <taxon>Formicoidea</taxon>
        <taxon>Formicidae</taxon>
        <taxon>Myrmicinae</taxon>
        <taxon>Cyphomyrmex</taxon>
    </lineage>
</organism>
<feature type="region of interest" description="Disordered" evidence="1">
    <location>
        <begin position="134"/>
        <end position="182"/>
    </location>
</feature>
<keyword evidence="2" id="KW-0732">Signal</keyword>
<dbReference type="Proteomes" id="UP000078542">
    <property type="component" value="Unassembled WGS sequence"/>
</dbReference>
<evidence type="ECO:0000313" key="5">
    <source>
        <dbReference type="Proteomes" id="UP000078542"/>
    </source>
</evidence>
<proteinExistence type="predicted"/>
<dbReference type="InterPro" id="IPR052976">
    <property type="entry name" value="Scoloptoxin-like"/>
</dbReference>
<dbReference type="InterPro" id="IPR002557">
    <property type="entry name" value="Chitin-bd_dom"/>
</dbReference>
<reference evidence="4 5" key="1">
    <citation type="submission" date="2016-03" db="EMBL/GenBank/DDBJ databases">
        <title>Cyphomyrmex costatus WGS genome.</title>
        <authorList>
            <person name="Nygaard S."/>
            <person name="Hu H."/>
            <person name="Boomsma J."/>
            <person name="Zhang G."/>
        </authorList>
    </citation>
    <scope>NUCLEOTIDE SEQUENCE [LARGE SCALE GENOMIC DNA]</scope>
    <source>
        <strain evidence="4">MS0001</strain>
        <tissue evidence="4">Whole body</tissue>
    </source>
</reference>
<gene>
    <name evidence="4" type="ORF">ALC62_10635</name>
</gene>
<dbReference type="PROSITE" id="PS50940">
    <property type="entry name" value="CHIT_BIND_II"/>
    <property type="match status" value="1"/>
</dbReference>
<dbReference type="Gene3D" id="2.170.140.10">
    <property type="entry name" value="Chitin binding domain"/>
    <property type="match status" value="1"/>
</dbReference>
<sequence length="182" mass="20916">MTREKLFAVLLLGLLAIALSLPQQPKSKRPTPVFKQPKTGGLLLPDNATLIRENIVDTFSCKDRIYGYYADMENECQVFHVCMPQTRNSIRWSFICPAETVFNQATFVCTQTESSIPCEESEKYYVLNEDIGKEVEEEEEADQDRGKKNATKILEPEVETVPKKSFPKNPRFLNEERSLQLY</sequence>
<evidence type="ECO:0000313" key="4">
    <source>
        <dbReference type="EMBL" id="KYM98667.1"/>
    </source>
</evidence>
<dbReference type="InterPro" id="IPR036508">
    <property type="entry name" value="Chitin-bd_dom_sf"/>
</dbReference>
<accession>A0A195CCZ1</accession>
<evidence type="ECO:0000259" key="3">
    <source>
        <dbReference type="PROSITE" id="PS50940"/>
    </source>
</evidence>
<dbReference type="OrthoDB" id="6407151at2759"/>
<dbReference type="GO" id="GO:0008061">
    <property type="term" value="F:chitin binding"/>
    <property type="evidence" value="ECO:0007669"/>
    <property type="project" value="InterPro"/>
</dbReference>
<dbReference type="EMBL" id="KQ977935">
    <property type="protein sequence ID" value="KYM98667.1"/>
    <property type="molecule type" value="Genomic_DNA"/>
</dbReference>
<dbReference type="AlphaFoldDB" id="A0A195CCZ1"/>
<feature type="domain" description="Chitin-binding type-2" evidence="3">
    <location>
        <begin position="58"/>
        <end position="120"/>
    </location>
</feature>